<reference evidence="1" key="1">
    <citation type="submission" date="2019-10" db="EMBL/GenBank/DDBJ databases">
        <authorList>
            <consortium name="DOE Joint Genome Institute"/>
            <person name="Kuo A."/>
            <person name="Miyauchi S."/>
            <person name="Kiss E."/>
            <person name="Drula E."/>
            <person name="Kohler A."/>
            <person name="Sanchez-Garcia M."/>
            <person name="Andreopoulos B."/>
            <person name="Barry K.W."/>
            <person name="Bonito G."/>
            <person name="Buee M."/>
            <person name="Carver A."/>
            <person name="Chen C."/>
            <person name="Cichocki N."/>
            <person name="Clum A."/>
            <person name="Culley D."/>
            <person name="Crous P.W."/>
            <person name="Fauchery L."/>
            <person name="Girlanda M."/>
            <person name="Hayes R."/>
            <person name="Keri Z."/>
            <person name="LaButti K."/>
            <person name="Lipzen A."/>
            <person name="Lombard V."/>
            <person name="Magnuson J."/>
            <person name="Maillard F."/>
            <person name="Morin E."/>
            <person name="Murat C."/>
            <person name="Nolan M."/>
            <person name="Ohm R."/>
            <person name="Pangilinan J."/>
            <person name="Pereira M."/>
            <person name="Perotto S."/>
            <person name="Peter M."/>
            <person name="Riley R."/>
            <person name="Sitrit Y."/>
            <person name="Stielow B."/>
            <person name="Szollosi G."/>
            <person name="Zifcakova L."/>
            <person name="Stursova M."/>
            <person name="Spatafora J.W."/>
            <person name="Tedersoo L."/>
            <person name="Vaario L.-M."/>
            <person name="Yamada A."/>
            <person name="Yan M."/>
            <person name="Wang P."/>
            <person name="Xu J."/>
            <person name="Bruns T."/>
            <person name="Baldrian P."/>
            <person name="Vilgalys R."/>
            <person name="Henrissat B."/>
            <person name="Grigoriev I.V."/>
            <person name="Hibbett D."/>
            <person name="Nagy L.G."/>
            <person name="Martin F.M."/>
        </authorList>
    </citation>
    <scope>NUCLEOTIDE SEQUENCE</scope>
    <source>
        <strain evidence="1">Prilba</strain>
    </source>
</reference>
<proteinExistence type="predicted"/>
<keyword evidence="2" id="KW-1185">Reference proteome</keyword>
<evidence type="ECO:0000313" key="1">
    <source>
        <dbReference type="EMBL" id="KAF8469291.1"/>
    </source>
</evidence>
<sequence length="202" mass="22780">MSPKAIRLTPHAMRCVFLNKPHTPRRYNTDNCELNGAKPPREHRLASGEPRTAITALARTDTSPHLCVRLLRSSQSWAAPGTDNARQRRDACTSPFGTVNKLTLLRIVLCPAWYCYPRNGPMIVTHRRQNASYATDSRVMLMTRPDTTRGRCAIIAASATMMKNGSDPDIHREVNVDRIDRLAWAGRRCPRLQPSRPVRRGT</sequence>
<comment type="caution">
    <text evidence="1">The sequence shown here is derived from an EMBL/GenBank/DDBJ whole genome shotgun (WGS) entry which is preliminary data.</text>
</comment>
<organism evidence="1 2">
    <name type="scientific">Russula ochroleuca</name>
    <dbReference type="NCBI Taxonomy" id="152965"/>
    <lineage>
        <taxon>Eukaryota</taxon>
        <taxon>Fungi</taxon>
        <taxon>Dikarya</taxon>
        <taxon>Basidiomycota</taxon>
        <taxon>Agaricomycotina</taxon>
        <taxon>Agaricomycetes</taxon>
        <taxon>Russulales</taxon>
        <taxon>Russulaceae</taxon>
        <taxon>Russula</taxon>
    </lineage>
</organism>
<evidence type="ECO:0000313" key="2">
    <source>
        <dbReference type="Proteomes" id="UP000759537"/>
    </source>
</evidence>
<gene>
    <name evidence="1" type="ORF">DFH94DRAFT_685441</name>
</gene>
<reference evidence="1" key="2">
    <citation type="journal article" date="2020" name="Nat. Commun.">
        <title>Large-scale genome sequencing of mycorrhizal fungi provides insights into the early evolution of symbiotic traits.</title>
        <authorList>
            <person name="Miyauchi S."/>
            <person name="Kiss E."/>
            <person name="Kuo A."/>
            <person name="Drula E."/>
            <person name="Kohler A."/>
            <person name="Sanchez-Garcia M."/>
            <person name="Morin E."/>
            <person name="Andreopoulos B."/>
            <person name="Barry K.W."/>
            <person name="Bonito G."/>
            <person name="Buee M."/>
            <person name="Carver A."/>
            <person name="Chen C."/>
            <person name="Cichocki N."/>
            <person name="Clum A."/>
            <person name="Culley D."/>
            <person name="Crous P.W."/>
            <person name="Fauchery L."/>
            <person name="Girlanda M."/>
            <person name="Hayes R.D."/>
            <person name="Keri Z."/>
            <person name="LaButti K."/>
            <person name="Lipzen A."/>
            <person name="Lombard V."/>
            <person name="Magnuson J."/>
            <person name="Maillard F."/>
            <person name="Murat C."/>
            <person name="Nolan M."/>
            <person name="Ohm R.A."/>
            <person name="Pangilinan J."/>
            <person name="Pereira M.F."/>
            <person name="Perotto S."/>
            <person name="Peter M."/>
            <person name="Pfister S."/>
            <person name="Riley R."/>
            <person name="Sitrit Y."/>
            <person name="Stielow J.B."/>
            <person name="Szollosi G."/>
            <person name="Zifcakova L."/>
            <person name="Stursova M."/>
            <person name="Spatafora J.W."/>
            <person name="Tedersoo L."/>
            <person name="Vaario L.M."/>
            <person name="Yamada A."/>
            <person name="Yan M."/>
            <person name="Wang P."/>
            <person name="Xu J."/>
            <person name="Bruns T."/>
            <person name="Baldrian P."/>
            <person name="Vilgalys R."/>
            <person name="Dunand C."/>
            <person name="Henrissat B."/>
            <person name="Grigoriev I.V."/>
            <person name="Hibbett D."/>
            <person name="Nagy L.G."/>
            <person name="Martin F.M."/>
        </authorList>
    </citation>
    <scope>NUCLEOTIDE SEQUENCE</scope>
    <source>
        <strain evidence="1">Prilba</strain>
    </source>
</reference>
<dbReference type="EMBL" id="WHVB01000029">
    <property type="protein sequence ID" value="KAF8469291.1"/>
    <property type="molecule type" value="Genomic_DNA"/>
</dbReference>
<name>A0A9P5JXU6_9AGAM</name>
<protein>
    <submittedName>
        <fullName evidence="1">Uncharacterized protein</fullName>
    </submittedName>
</protein>
<dbReference type="AlphaFoldDB" id="A0A9P5JXU6"/>
<dbReference type="Proteomes" id="UP000759537">
    <property type="component" value="Unassembled WGS sequence"/>
</dbReference>
<accession>A0A9P5JXU6</accession>